<evidence type="ECO:0000313" key="1">
    <source>
        <dbReference type="EnsemblPlants" id="ONIVA06G22410.1"/>
    </source>
</evidence>
<dbReference type="HOGENOM" id="CLU_2501806_0_0_1"/>
<organism evidence="1">
    <name type="scientific">Oryza nivara</name>
    <name type="common">Indian wild rice</name>
    <name type="synonym">Oryza sativa f. spontanea</name>
    <dbReference type="NCBI Taxonomy" id="4536"/>
    <lineage>
        <taxon>Eukaryota</taxon>
        <taxon>Viridiplantae</taxon>
        <taxon>Streptophyta</taxon>
        <taxon>Embryophyta</taxon>
        <taxon>Tracheophyta</taxon>
        <taxon>Spermatophyta</taxon>
        <taxon>Magnoliopsida</taxon>
        <taxon>Liliopsida</taxon>
        <taxon>Poales</taxon>
        <taxon>Poaceae</taxon>
        <taxon>BOP clade</taxon>
        <taxon>Oryzoideae</taxon>
        <taxon>Oryzeae</taxon>
        <taxon>Oryzinae</taxon>
        <taxon>Oryza</taxon>
    </lineage>
</organism>
<keyword evidence="2" id="KW-1185">Reference proteome</keyword>
<name>A0A0E0HSM8_ORYNI</name>
<accession>A0A0E0HSM8</accession>
<reference evidence="1" key="1">
    <citation type="submission" date="2015-04" db="UniProtKB">
        <authorList>
            <consortium name="EnsemblPlants"/>
        </authorList>
    </citation>
    <scope>IDENTIFICATION</scope>
    <source>
        <strain evidence="1">SL10</strain>
    </source>
</reference>
<sequence length="86" mass="9769">MASTSVPCARGRDRVPITCCMRCPWTRYQGYITHVIVKRIQAIIETHPKRNAPRALSVAYRGMCTGRINNQYGPMWTVLGAHLPLR</sequence>
<reference evidence="1" key="2">
    <citation type="submission" date="2018-04" db="EMBL/GenBank/DDBJ databases">
        <title>OnivRS2 (Oryza nivara Reference Sequence Version 2).</title>
        <authorList>
            <person name="Zhang J."/>
            <person name="Kudrna D."/>
            <person name="Lee S."/>
            <person name="Talag J."/>
            <person name="Rajasekar S."/>
            <person name="Welchert J."/>
            <person name="Hsing Y.-I."/>
            <person name="Wing R.A."/>
        </authorList>
    </citation>
    <scope>NUCLEOTIDE SEQUENCE [LARGE SCALE GENOMIC DNA]</scope>
    <source>
        <strain evidence="1">SL10</strain>
    </source>
</reference>
<proteinExistence type="predicted"/>
<dbReference type="Gramene" id="ONIVA06G22410.1">
    <property type="protein sequence ID" value="ONIVA06G22410.1"/>
    <property type="gene ID" value="ONIVA06G22410"/>
</dbReference>
<dbReference type="AlphaFoldDB" id="A0A0E0HSM8"/>
<protein>
    <submittedName>
        <fullName evidence="1">Uncharacterized protein</fullName>
    </submittedName>
</protein>
<evidence type="ECO:0000313" key="2">
    <source>
        <dbReference type="Proteomes" id="UP000006591"/>
    </source>
</evidence>
<dbReference type="EnsemblPlants" id="ONIVA06G22410.1">
    <property type="protein sequence ID" value="ONIVA06G22410.1"/>
    <property type="gene ID" value="ONIVA06G22410"/>
</dbReference>
<dbReference type="Proteomes" id="UP000006591">
    <property type="component" value="Chromosome 6"/>
</dbReference>